<sequence length="142" mass="17135">MFKGTFHYRTKINKPLPDVWNFFQYNRNLAAITSFPKLTLHGDEKVFEGAAVHLKMNFFIVRLSWESKISHVQPLRYFIDEGEKLPFPFIKWQHKHEFIELRPGWTLMTDQVRYTSFIPAFLIKFMLFGMFSDRKRKLEKTI</sequence>
<keyword evidence="2" id="KW-1185">Reference proteome</keyword>
<reference evidence="1 2" key="1">
    <citation type="submission" date="2018-03" db="EMBL/GenBank/DDBJ databases">
        <title>Alkalicoccus saliphilus sp. nov., isolated from a mineral pool.</title>
        <authorList>
            <person name="Zhao B."/>
        </authorList>
    </citation>
    <scope>NUCLEOTIDE SEQUENCE [LARGE SCALE GENOMIC DNA]</scope>
    <source>
        <strain evidence="1 2">6AG</strain>
    </source>
</reference>
<dbReference type="SUPFAM" id="SSF55961">
    <property type="entry name" value="Bet v1-like"/>
    <property type="match status" value="1"/>
</dbReference>
<evidence type="ECO:0008006" key="3">
    <source>
        <dbReference type="Google" id="ProtNLM"/>
    </source>
</evidence>
<dbReference type="EMBL" id="PZJJ01000001">
    <property type="protein sequence ID" value="PTL40443.1"/>
    <property type="molecule type" value="Genomic_DNA"/>
</dbReference>
<dbReference type="OrthoDB" id="9793552at2"/>
<dbReference type="RefSeq" id="WP_107582915.1">
    <property type="nucleotide sequence ID" value="NZ_PZJJ01000001.1"/>
</dbReference>
<organism evidence="1 2">
    <name type="scientific">Alkalicoccus saliphilus</name>
    <dbReference type="NCBI Taxonomy" id="200989"/>
    <lineage>
        <taxon>Bacteria</taxon>
        <taxon>Bacillati</taxon>
        <taxon>Bacillota</taxon>
        <taxon>Bacilli</taxon>
        <taxon>Bacillales</taxon>
        <taxon>Bacillaceae</taxon>
        <taxon>Alkalicoccus</taxon>
    </lineage>
</organism>
<dbReference type="Gene3D" id="3.30.530.20">
    <property type="match status" value="1"/>
</dbReference>
<dbReference type="AlphaFoldDB" id="A0A2T4UAM2"/>
<comment type="caution">
    <text evidence="1">The sequence shown here is derived from an EMBL/GenBank/DDBJ whole genome shotgun (WGS) entry which is preliminary data.</text>
</comment>
<dbReference type="Proteomes" id="UP000240509">
    <property type="component" value="Unassembled WGS sequence"/>
</dbReference>
<protein>
    <recommendedName>
        <fullName evidence="3">Cell division inhibitor</fullName>
    </recommendedName>
</protein>
<dbReference type="InterPro" id="IPR023393">
    <property type="entry name" value="START-like_dom_sf"/>
</dbReference>
<proteinExistence type="predicted"/>
<evidence type="ECO:0000313" key="1">
    <source>
        <dbReference type="EMBL" id="PTL40443.1"/>
    </source>
</evidence>
<evidence type="ECO:0000313" key="2">
    <source>
        <dbReference type="Proteomes" id="UP000240509"/>
    </source>
</evidence>
<name>A0A2T4UAM2_9BACI</name>
<accession>A0A2T4UAM2</accession>
<gene>
    <name evidence="1" type="ORF">C6Y45_00600</name>
</gene>